<accession>A0A0Q9X0Q1</accession>
<proteinExistence type="predicted"/>
<evidence type="ECO:0000313" key="1">
    <source>
        <dbReference type="EMBL" id="KRF98293.1"/>
    </source>
</evidence>
<organism evidence="1 2">
    <name type="scientific">Drosophila willistoni</name>
    <name type="common">Fruit fly</name>
    <dbReference type="NCBI Taxonomy" id="7260"/>
    <lineage>
        <taxon>Eukaryota</taxon>
        <taxon>Metazoa</taxon>
        <taxon>Ecdysozoa</taxon>
        <taxon>Arthropoda</taxon>
        <taxon>Hexapoda</taxon>
        <taxon>Insecta</taxon>
        <taxon>Pterygota</taxon>
        <taxon>Neoptera</taxon>
        <taxon>Endopterygota</taxon>
        <taxon>Diptera</taxon>
        <taxon>Brachycera</taxon>
        <taxon>Muscomorpha</taxon>
        <taxon>Ephydroidea</taxon>
        <taxon>Drosophilidae</taxon>
        <taxon>Drosophila</taxon>
        <taxon>Sophophora</taxon>
    </lineage>
</organism>
<dbReference type="InParanoid" id="A0A0Q9X0Q1"/>
<keyword evidence="2" id="KW-1185">Reference proteome</keyword>
<gene>
    <name evidence="1" type="primary">Dwil\GK27021</name>
    <name evidence="1" type="ORF">Dwil_GK27021</name>
</gene>
<dbReference type="Proteomes" id="UP000007798">
    <property type="component" value="Unassembled WGS sequence"/>
</dbReference>
<dbReference type="EMBL" id="CH963852">
    <property type="protein sequence ID" value="KRF98293.1"/>
    <property type="molecule type" value="Genomic_DNA"/>
</dbReference>
<sequence>MKFTNYKCENINPSILQIHQCRLKAVKRDIVTLNFNATAKVLKVI</sequence>
<dbReference type="AlphaFoldDB" id="A0A0Q9X0Q1"/>
<name>A0A0Q9X0Q1_DROWI</name>
<reference evidence="1 2" key="1">
    <citation type="journal article" date="2007" name="Nature">
        <title>Evolution of genes and genomes on the Drosophila phylogeny.</title>
        <authorList>
            <consortium name="Drosophila 12 Genomes Consortium"/>
            <person name="Clark A.G."/>
            <person name="Eisen M.B."/>
            <person name="Smith D.R."/>
            <person name="Bergman C.M."/>
            <person name="Oliver B."/>
            <person name="Markow T.A."/>
            <person name="Kaufman T.C."/>
            <person name="Kellis M."/>
            <person name="Gelbart W."/>
            <person name="Iyer V.N."/>
            <person name="Pollard D.A."/>
            <person name="Sackton T.B."/>
            <person name="Larracuente A.M."/>
            <person name="Singh N.D."/>
            <person name="Abad J.P."/>
            <person name="Abt D.N."/>
            <person name="Adryan B."/>
            <person name="Aguade M."/>
            <person name="Akashi H."/>
            <person name="Anderson W.W."/>
            <person name="Aquadro C.F."/>
            <person name="Ardell D.H."/>
            <person name="Arguello R."/>
            <person name="Artieri C.G."/>
            <person name="Barbash D.A."/>
            <person name="Barker D."/>
            <person name="Barsanti P."/>
            <person name="Batterham P."/>
            <person name="Batzoglou S."/>
            <person name="Begun D."/>
            <person name="Bhutkar A."/>
            <person name="Blanco E."/>
            <person name="Bosak S.A."/>
            <person name="Bradley R.K."/>
            <person name="Brand A.D."/>
            <person name="Brent M.R."/>
            <person name="Brooks A.N."/>
            <person name="Brown R.H."/>
            <person name="Butlin R.K."/>
            <person name="Caggese C."/>
            <person name="Calvi B.R."/>
            <person name="Bernardo de Carvalho A."/>
            <person name="Caspi A."/>
            <person name="Castrezana S."/>
            <person name="Celniker S.E."/>
            <person name="Chang J.L."/>
            <person name="Chapple C."/>
            <person name="Chatterji S."/>
            <person name="Chinwalla A."/>
            <person name="Civetta A."/>
            <person name="Clifton S.W."/>
            <person name="Comeron J.M."/>
            <person name="Costello J.C."/>
            <person name="Coyne J.A."/>
            <person name="Daub J."/>
            <person name="David R.G."/>
            <person name="Delcher A.L."/>
            <person name="Delehaunty K."/>
            <person name="Do C.B."/>
            <person name="Ebling H."/>
            <person name="Edwards K."/>
            <person name="Eickbush T."/>
            <person name="Evans J.D."/>
            <person name="Filipski A."/>
            <person name="Findeiss S."/>
            <person name="Freyhult E."/>
            <person name="Fulton L."/>
            <person name="Fulton R."/>
            <person name="Garcia A.C."/>
            <person name="Gardiner A."/>
            <person name="Garfield D.A."/>
            <person name="Garvin B.E."/>
            <person name="Gibson G."/>
            <person name="Gilbert D."/>
            <person name="Gnerre S."/>
            <person name="Godfrey J."/>
            <person name="Good R."/>
            <person name="Gotea V."/>
            <person name="Gravely B."/>
            <person name="Greenberg A.J."/>
            <person name="Griffiths-Jones S."/>
            <person name="Gross S."/>
            <person name="Guigo R."/>
            <person name="Gustafson E.A."/>
            <person name="Haerty W."/>
            <person name="Hahn M.W."/>
            <person name="Halligan D.L."/>
            <person name="Halpern A.L."/>
            <person name="Halter G.M."/>
            <person name="Han M.V."/>
            <person name="Heger A."/>
            <person name="Hillier L."/>
            <person name="Hinrichs A.S."/>
            <person name="Holmes I."/>
            <person name="Hoskins R.A."/>
            <person name="Hubisz M.J."/>
            <person name="Hultmark D."/>
            <person name="Huntley M.A."/>
            <person name="Jaffe D.B."/>
            <person name="Jagadeeshan S."/>
            <person name="Jeck W.R."/>
            <person name="Johnson J."/>
            <person name="Jones C.D."/>
            <person name="Jordan W.C."/>
            <person name="Karpen G.H."/>
            <person name="Kataoka E."/>
            <person name="Keightley P.D."/>
            <person name="Kheradpour P."/>
            <person name="Kirkness E.F."/>
            <person name="Koerich L.B."/>
            <person name="Kristiansen K."/>
            <person name="Kudrna D."/>
            <person name="Kulathinal R.J."/>
            <person name="Kumar S."/>
            <person name="Kwok R."/>
            <person name="Lander E."/>
            <person name="Langley C.H."/>
            <person name="Lapoint R."/>
            <person name="Lazzaro B.P."/>
            <person name="Lee S.J."/>
            <person name="Levesque L."/>
            <person name="Li R."/>
            <person name="Lin C.F."/>
            <person name="Lin M.F."/>
            <person name="Lindblad-Toh K."/>
            <person name="Llopart A."/>
            <person name="Long M."/>
            <person name="Low L."/>
            <person name="Lozovsky E."/>
            <person name="Lu J."/>
            <person name="Luo M."/>
            <person name="Machado C.A."/>
            <person name="Makalowski W."/>
            <person name="Marzo M."/>
            <person name="Matsuda M."/>
            <person name="Matzkin L."/>
            <person name="McAllister B."/>
            <person name="McBride C.S."/>
            <person name="McKernan B."/>
            <person name="McKernan K."/>
            <person name="Mendez-Lago M."/>
            <person name="Minx P."/>
            <person name="Mollenhauer M.U."/>
            <person name="Montooth K."/>
            <person name="Mount S.M."/>
            <person name="Mu X."/>
            <person name="Myers E."/>
            <person name="Negre B."/>
            <person name="Newfeld S."/>
            <person name="Nielsen R."/>
            <person name="Noor M.A."/>
            <person name="O'Grady P."/>
            <person name="Pachter L."/>
            <person name="Papaceit M."/>
            <person name="Parisi M.J."/>
            <person name="Parisi M."/>
            <person name="Parts L."/>
            <person name="Pedersen J.S."/>
            <person name="Pesole G."/>
            <person name="Phillippy A.M."/>
            <person name="Ponting C.P."/>
            <person name="Pop M."/>
            <person name="Porcelli D."/>
            <person name="Powell J.R."/>
            <person name="Prohaska S."/>
            <person name="Pruitt K."/>
            <person name="Puig M."/>
            <person name="Quesneville H."/>
            <person name="Ram K.R."/>
            <person name="Rand D."/>
            <person name="Rasmussen M.D."/>
            <person name="Reed L.K."/>
            <person name="Reenan R."/>
            <person name="Reily A."/>
            <person name="Remington K.A."/>
            <person name="Rieger T.T."/>
            <person name="Ritchie M.G."/>
            <person name="Robin C."/>
            <person name="Rogers Y.H."/>
            <person name="Rohde C."/>
            <person name="Rozas J."/>
            <person name="Rubenfield M.J."/>
            <person name="Ruiz A."/>
            <person name="Russo S."/>
            <person name="Salzberg S.L."/>
            <person name="Sanchez-Gracia A."/>
            <person name="Saranga D.J."/>
            <person name="Sato H."/>
            <person name="Schaeffer S.W."/>
            <person name="Schatz M.C."/>
            <person name="Schlenke T."/>
            <person name="Schwartz R."/>
            <person name="Segarra C."/>
            <person name="Singh R.S."/>
            <person name="Sirot L."/>
            <person name="Sirota M."/>
            <person name="Sisneros N.B."/>
            <person name="Smith C.D."/>
            <person name="Smith T.F."/>
            <person name="Spieth J."/>
            <person name="Stage D.E."/>
            <person name="Stark A."/>
            <person name="Stephan W."/>
            <person name="Strausberg R.L."/>
            <person name="Strempel S."/>
            <person name="Sturgill D."/>
            <person name="Sutton G."/>
            <person name="Sutton G.G."/>
            <person name="Tao W."/>
            <person name="Teichmann S."/>
            <person name="Tobari Y.N."/>
            <person name="Tomimura Y."/>
            <person name="Tsolas J.M."/>
            <person name="Valente V.L."/>
            <person name="Venter E."/>
            <person name="Venter J.C."/>
            <person name="Vicario S."/>
            <person name="Vieira F.G."/>
            <person name="Vilella A.J."/>
            <person name="Villasante A."/>
            <person name="Walenz B."/>
            <person name="Wang J."/>
            <person name="Wasserman M."/>
            <person name="Watts T."/>
            <person name="Wilson D."/>
            <person name="Wilson R.K."/>
            <person name="Wing R.A."/>
            <person name="Wolfner M.F."/>
            <person name="Wong A."/>
            <person name="Wong G.K."/>
            <person name="Wu C.I."/>
            <person name="Wu G."/>
            <person name="Yamamoto D."/>
            <person name="Yang H.P."/>
            <person name="Yang S.P."/>
            <person name="Yorke J.A."/>
            <person name="Yoshida K."/>
            <person name="Zdobnov E."/>
            <person name="Zhang P."/>
            <person name="Zhang Y."/>
            <person name="Zimin A.V."/>
            <person name="Baldwin J."/>
            <person name="Abdouelleil A."/>
            <person name="Abdulkadir J."/>
            <person name="Abebe A."/>
            <person name="Abera B."/>
            <person name="Abreu J."/>
            <person name="Acer S.C."/>
            <person name="Aftuck L."/>
            <person name="Alexander A."/>
            <person name="An P."/>
            <person name="Anderson E."/>
            <person name="Anderson S."/>
            <person name="Arachi H."/>
            <person name="Azer M."/>
            <person name="Bachantsang P."/>
            <person name="Barry A."/>
            <person name="Bayul T."/>
            <person name="Berlin A."/>
            <person name="Bessette D."/>
            <person name="Bloom T."/>
            <person name="Blye J."/>
            <person name="Boguslavskiy L."/>
            <person name="Bonnet C."/>
            <person name="Boukhgalter B."/>
            <person name="Bourzgui I."/>
            <person name="Brown A."/>
            <person name="Cahill P."/>
            <person name="Channer S."/>
            <person name="Cheshatsang Y."/>
            <person name="Chuda L."/>
            <person name="Citroen M."/>
            <person name="Collymore A."/>
            <person name="Cooke P."/>
            <person name="Costello M."/>
            <person name="D'Aco K."/>
            <person name="Daza R."/>
            <person name="De Haan G."/>
            <person name="DeGray S."/>
            <person name="DeMaso C."/>
            <person name="Dhargay N."/>
            <person name="Dooley K."/>
            <person name="Dooley E."/>
            <person name="Doricent M."/>
            <person name="Dorje P."/>
            <person name="Dorjee K."/>
            <person name="Dupes A."/>
            <person name="Elong R."/>
            <person name="Falk J."/>
            <person name="Farina A."/>
            <person name="Faro S."/>
            <person name="Ferguson D."/>
            <person name="Fisher S."/>
            <person name="Foley C.D."/>
            <person name="Franke A."/>
            <person name="Friedrich D."/>
            <person name="Gadbois L."/>
            <person name="Gearin G."/>
            <person name="Gearin C.R."/>
            <person name="Giannoukos G."/>
            <person name="Goode T."/>
            <person name="Graham J."/>
            <person name="Grandbois E."/>
            <person name="Grewal S."/>
            <person name="Gyaltsen K."/>
            <person name="Hafez N."/>
            <person name="Hagos B."/>
            <person name="Hall J."/>
            <person name="Henson C."/>
            <person name="Hollinger A."/>
            <person name="Honan T."/>
            <person name="Huard M.D."/>
            <person name="Hughes L."/>
            <person name="Hurhula B."/>
            <person name="Husby M.E."/>
            <person name="Kamat A."/>
            <person name="Kanga B."/>
            <person name="Kashin S."/>
            <person name="Khazanovich D."/>
            <person name="Kisner P."/>
            <person name="Lance K."/>
            <person name="Lara M."/>
            <person name="Lee W."/>
            <person name="Lennon N."/>
            <person name="Letendre F."/>
            <person name="LeVine R."/>
            <person name="Lipovsky A."/>
            <person name="Liu X."/>
            <person name="Liu J."/>
            <person name="Liu S."/>
            <person name="Lokyitsang T."/>
            <person name="Lokyitsang Y."/>
            <person name="Lubonja R."/>
            <person name="Lui A."/>
            <person name="MacDonald P."/>
            <person name="Magnisalis V."/>
            <person name="Maru K."/>
            <person name="Matthews C."/>
            <person name="McCusker W."/>
            <person name="McDonough S."/>
            <person name="Mehta T."/>
            <person name="Meldrim J."/>
            <person name="Meneus L."/>
            <person name="Mihai O."/>
            <person name="Mihalev A."/>
            <person name="Mihova T."/>
            <person name="Mittelman R."/>
            <person name="Mlenga V."/>
            <person name="Montmayeur A."/>
            <person name="Mulrain L."/>
            <person name="Navidi A."/>
            <person name="Naylor J."/>
            <person name="Negash T."/>
            <person name="Nguyen T."/>
            <person name="Nguyen N."/>
            <person name="Nicol R."/>
            <person name="Norbu C."/>
            <person name="Norbu N."/>
            <person name="Novod N."/>
            <person name="O'Neill B."/>
            <person name="Osman S."/>
            <person name="Markiewicz E."/>
            <person name="Oyono O.L."/>
            <person name="Patti C."/>
            <person name="Phunkhang P."/>
            <person name="Pierre F."/>
            <person name="Priest M."/>
            <person name="Raghuraman S."/>
            <person name="Rege F."/>
            <person name="Reyes R."/>
            <person name="Rise C."/>
            <person name="Rogov P."/>
            <person name="Ross K."/>
            <person name="Ryan E."/>
            <person name="Settipalli S."/>
            <person name="Shea T."/>
            <person name="Sherpa N."/>
            <person name="Shi L."/>
            <person name="Shih D."/>
            <person name="Sparrow T."/>
            <person name="Spaulding J."/>
            <person name="Stalker J."/>
            <person name="Stange-Thomann N."/>
            <person name="Stavropoulos S."/>
            <person name="Stone C."/>
            <person name="Strader C."/>
            <person name="Tesfaye S."/>
            <person name="Thomson T."/>
            <person name="Thoulutsang Y."/>
            <person name="Thoulutsang D."/>
            <person name="Topham K."/>
            <person name="Topping I."/>
            <person name="Tsamla T."/>
            <person name="Vassiliev H."/>
            <person name="Vo A."/>
            <person name="Wangchuk T."/>
            <person name="Wangdi T."/>
            <person name="Weiand M."/>
            <person name="Wilkinson J."/>
            <person name="Wilson A."/>
            <person name="Yadav S."/>
            <person name="Young G."/>
            <person name="Yu Q."/>
            <person name="Zembek L."/>
            <person name="Zhong D."/>
            <person name="Zimmer A."/>
            <person name="Zwirko Z."/>
            <person name="Jaffe D.B."/>
            <person name="Alvarez P."/>
            <person name="Brockman W."/>
            <person name="Butler J."/>
            <person name="Chin C."/>
            <person name="Gnerre S."/>
            <person name="Grabherr M."/>
            <person name="Kleber M."/>
            <person name="Mauceli E."/>
            <person name="MacCallum I."/>
        </authorList>
    </citation>
    <scope>NUCLEOTIDE SEQUENCE [LARGE SCALE GENOMIC DNA]</scope>
    <source>
        <strain evidence="2">Tucson 14030-0811.24</strain>
    </source>
</reference>
<protein>
    <submittedName>
        <fullName evidence="1">Uncharacterized protein</fullName>
    </submittedName>
</protein>
<evidence type="ECO:0000313" key="2">
    <source>
        <dbReference type="Proteomes" id="UP000007798"/>
    </source>
</evidence>